<feature type="compositionally biased region" description="Polar residues" evidence="1">
    <location>
        <begin position="114"/>
        <end position="125"/>
    </location>
</feature>
<feature type="compositionally biased region" description="Low complexity" evidence="1">
    <location>
        <begin position="314"/>
        <end position="339"/>
    </location>
</feature>
<comment type="caution">
    <text evidence="2">The sequence shown here is derived from an EMBL/GenBank/DDBJ whole genome shotgun (WGS) entry which is preliminary data.</text>
</comment>
<protein>
    <submittedName>
        <fullName evidence="2">Uncharacterized protein</fullName>
    </submittedName>
</protein>
<sequence length="433" mass="47334">MARRPTNMDDLLRDLDESLNEFSEIARTETAQNADETAPVLAKKSIINEQINAVTDNANDDDDSAYDLLDSYGDDEATAKQVPLTIAVPVLPATNSTAAYGVRPPHSIPLPAHSDQSPAMARQTSQQAFALPPIQQQQLSPSQIYLQQQLLQRQQLAHNTNPQQQYQEQQQQSPTSGGSTSGGRSPIPISGKYSPGPTSASVRNIQPPNLSQTPNLARMNSNSGSIHTNQSFGATANGGFLSGDQIRRGSAATANTQSDNASIGGRRGSDATYNTNISAGDDAAQEEVRKLREQLERAKMELQDQLEMNKLLNQQQQRQQQQSQQPQQQETQQTQSNNNRSERKNEFQGVHKEMEHSKKEKSGDTSSVNSKTSGKSTGGWSLFGRSKSQSRSTKSNSTTTAAATEQKVDENGKPVVVKKKKKDDRPLMVMIDF</sequence>
<feature type="compositionally biased region" description="Polar residues" evidence="1">
    <location>
        <begin position="196"/>
        <end position="231"/>
    </location>
</feature>
<keyword evidence="3" id="KW-1185">Reference proteome</keyword>
<organism evidence="2 3">
    <name type="scientific">Physocladia obscura</name>
    <dbReference type="NCBI Taxonomy" id="109957"/>
    <lineage>
        <taxon>Eukaryota</taxon>
        <taxon>Fungi</taxon>
        <taxon>Fungi incertae sedis</taxon>
        <taxon>Chytridiomycota</taxon>
        <taxon>Chytridiomycota incertae sedis</taxon>
        <taxon>Chytridiomycetes</taxon>
        <taxon>Chytridiales</taxon>
        <taxon>Chytriomycetaceae</taxon>
        <taxon>Physocladia</taxon>
    </lineage>
</organism>
<evidence type="ECO:0000313" key="2">
    <source>
        <dbReference type="EMBL" id="KAJ3127812.1"/>
    </source>
</evidence>
<dbReference type="Proteomes" id="UP001211907">
    <property type="component" value="Unassembled WGS sequence"/>
</dbReference>
<feature type="region of interest" description="Disordered" evidence="1">
    <location>
        <begin position="248"/>
        <end position="288"/>
    </location>
</feature>
<evidence type="ECO:0000313" key="3">
    <source>
        <dbReference type="Proteomes" id="UP001211907"/>
    </source>
</evidence>
<feature type="compositionally biased region" description="Low complexity" evidence="1">
    <location>
        <begin position="365"/>
        <end position="404"/>
    </location>
</feature>
<evidence type="ECO:0000256" key="1">
    <source>
        <dbReference type="SAM" id="MobiDB-lite"/>
    </source>
</evidence>
<feature type="region of interest" description="Disordered" evidence="1">
    <location>
        <begin position="312"/>
        <end position="422"/>
    </location>
</feature>
<accession>A0AAD5T4B3</accession>
<proteinExistence type="predicted"/>
<feature type="compositionally biased region" description="Polar residues" evidence="1">
    <location>
        <begin position="252"/>
        <end position="261"/>
    </location>
</feature>
<dbReference type="AlphaFoldDB" id="A0AAD5T4B3"/>
<name>A0AAD5T4B3_9FUNG</name>
<feature type="region of interest" description="Disordered" evidence="1">
    <location>
        <begin position="156"/>
        <end position="231"/>
    </location>
</feature>
<gene>
    <name evidence="2" type="ORF">HK100_009530</name>
</gene>
<reference evidence="2" key="1">
    <citation type="submission" date="2020-05" db="EMBL/GenBank/DDBJ databases">
        <title>Phylogenomic resolution of chytrid fungi.</title>
        <authorList>
            <person name="Stajich J.E."/>
            <person name="Amses K."/>
            <person name="Simmons R."/>
            <person name="Seto K."/>
            <person name="Myers J."/>
            <person name="Bonds A."/>
            <person name="Quandt C.A."/>
            <person name="Barry K."/>
            <person name="Liu P."/>
            <person name="Grigoriev I."/>
            <person name="Longcore J.E."/>
            <person name="James T.Y."/>
        </authorList>
    </citation>
    <scope>NUCLEOTIDE SEQUENCE</scope>
    <source>
        <strain evidence="2">JEL0513</strain>
    </source>
</reference>
<feature type="compositionally biased region" description="Low complexity" evidence="1">
    <location>
        <begin position="156"/>
        <end position="191"/>
    </location>
</feature>
<feature type="compositionally biased region" description="Basic and acidic residues" evidence="1">
    <location>
        <begin position="340"/>
        <end position="363"/>
    </location>
</feature>
<dbReference type="EMBL" id="JADGJH010000492">
    <property type="protein sequence ID" value="KAJ3127812.1"/>
    <property type="molecule type" value="Genomic_DNA"/>
</dbReference>
<feature type="region of interest" description="Disordered" evidence="1">
    <location>
        <begin position="102"/>
        <end position="125"/>
    </location>
</feature>